<evidence type="ECO:0000313" key="8">
    <source>
        <dbReference type="EMBL" id="TRD11052.1"/>
    </source>
</evidence>
<dbReference type="OrthoDB" id="7388356at2"/>
<keyword evidence="9" id="KW-1185">Reference proteome</keyword>
<keyword evidence="8" id="KW-0282">Flagellum</keyword>
<dbReference type="InterPro" id="IPR010809">
    <property type="entry name" value="FliD_C"/>
</dbReference>
<name>A0A547PA78_9SPHN</name>
<protein>
    <recommendedName>
        <fullName evidence="5">Flagellar hook-associated protein 2</fullName>
        <shortName evidence="5">HAP2</shortName>
    </recommendedName>
    <alternativeName>
        <fullName evidence="5">Flagellar cap protein</fullName>
    </alternativeName>
</protein>
<dbReference type="Pfam" id="PF07195">
    <property type="entry name" value="FliD_C"/>
    <property type="match status" value="1"/>
</dbReference>
<feature type="domain" description="Flagellar hook-associated protein 2 C-terminal" evidence="7">
    <location>
        <begin position="239"/>
        <end position="451"/>
    </location>
</feature>
<keyword evidence="8" id="KW-0969">Cilium</keyword>
<dbReference type="GO" id="GO:0009424">
    <property type="term" value="C:bacterial-type flagellum hook"/>
    <property type="evidence" value="ECO:0007669"/>
    <property type="project" value="UniProtKB-UniRule"/>
</dbReference>
<proteinExistence type="inferred from homology"/>
<evidence type="ECO:0000259" key="7">
    <source>
        <dbReference type="Pfam" id="PF07195"/>
    </source>
</evidence>
<feature type="coiled-coil region" evidence="5">
    <location>
        <begin position="417"/>
        <end position="462"/>
    </location>
</feature>
<dbReference type="GO" id="GO:0005576">
    <property type="term" value="C:extracellular region"/>
    <property type="evidence" value="ECO:0007669"/>
    <property type="project" value="UniProtKB-SubCell"/>
</dbReference>
<keyword evidence="5" id="KW-0964">Secreted</keyword>
<dbReference type="PANTHER" id="PTHR30288:SF0">
    <property type="entry name" value="FLAGELLAR HOOK-ASSOCIATED PROTEIN 2"/>
    <property type="match status" value="1"/>
</dbReference>
<dbReference type="Pfam" id="PF02465">
    <property type="entry name" value="FliD_N"/>
    <property type="match status" value="1"/>
</dbReference>
<keyword evidence="4 5" id="KW-0975">Bacterial flagellum</keyword>
<accession>A0A547PA78</accession>
<comment type="function">
    <text evidence="5">Required for morphogenesis and for the elongation of the flagellar filament by facilitating polymerization of the flagellin monomers at the tip of growing filament. Forms a capping structure, which prevents flagellin subunits (transported through the central channel of the flagellum) from leaking out without polymerization at the distal end.</text>
</comment>
<organism evidence="8 9">
    <name type="scientific">Erythrobacter insulae</name>
    <dbReference type="NCBI Taxonomy" id="2584124"/>
    <lineage>
        <taxon>Bacteria</taxon>
        <taxon>Pseudomonadati</taxon>
        <taxon>Pseudomonadota</taxon>
        <taxon>Alphaproteobacteria</taxon>
        <taxon>Sphingomonadales</taxon>
        <taxon>Erythrobacteraceae</taxon>
        <taxon>Erythrobacter/Porphyrobacter group</taxon>
        <taxon>Erythrobacter</taxon>
    </lineage>
</organism>
<feature type="domain" description="Flagellar hook-associated protein 2 N-terminal" evidence="6">
    <location>
        <begin position="16"/>
        <end position="113"/>
    </location>
</feature>
<comment type="similarity">
    <text evidence="1 5">Belongs to the FliD family.</text>
</comment>
<dbReference type="RefSeq" id="WP_142787316.1">
    <property type="nucleotide sequence ID" value="NZ_VHJK01000001.1"/>
</dbReference>
<keyword evidence="8" id="KW-0966">Cell projection</keyword>
<comment type="caution">
    <text evidence="8">The sequence shown here is derived from an EMBL/GenBank/DDBJ whole genome shotgun (WGS) entry which is preliminary data.</text>
</comment>
<dbReference type="GO" id="GO:0009421">
    <property type="term" value="C:bacterial-type flagellum filament cap"/>
    <property type="evidence" value="ECO:0007669"/>
    <property type="project" value="InterPro"/>
</dbReference>
<dbReference type="InterPro" id="IPR003481">
    <property type="entry name" value="FliD_N"/>
</dbReference>
<dbReference type="GO" id="GO:0007155">
    <property type="term" value="P:cell adhesion"/>
    <property type="evidence" value="ECO:0007669"/>
    <property type="project" value="InterPro"/>
</dbReference>
<dbReference type="GO" id="GO:0071973">
    <property type="term" value="P:bacterial-type flagellum-dependent cell motility"/>
    <property type="evidence" value="ECO:0007669"/>
    <property type="project" value="TreeGrafter"/>
</dbReference>
<dbReference type="PANTHER" id="PTHR30288">
    <property type="entry name" value="FLAGELLAR CAP/ASSEMBLY PROTEIN FLID"/>
    <property type="match status" value="1"/>
</dbReference>
<sequence length="477" mass="49633">MENVGASIISSLGAGSGVNFIELAQEISDATYSFQRNDLAARNSALEARISAASLLRNSLSQLASALGDRVRNGDLAPKSQIGNASVASVSTVAGISPRGSYSLEVSQLAQSQSLVLQSYSSGEDLVGEGSLAIRFGAVNGSGFTEDTSRDALNITVSASDTLQSLAAKISSESGGDLSAYVAEGVNGAQLVIKGREGANNGFVLEPQSAATSPTSAPGDLTYLGWSPAADSGELRQASQDAVFALDTVTMRSASNSVSGLPEGLALELTGTNIGAPTNITFSNDSNAITTVMNDFVAALNDLTGQLNEVAAAQGGPLGNDAGARELKRDLARLTSDTVMPSAAAGEPRTLADLGLSLNRDGTFRLDTERLNETLAESPEGAAAMFTTGPFGVFATMDDLARQNTIISDPGSLGGSVGRYEDQIERNDERLERIAQQQENLRERLTRNLVAAERQISASQSTLGFLQQQIEIWNGQN</sequence>
<dbReference type="EMBL" id="VHJK01000001">
    <property type="protein sequence ID" value="TRD11052.1"/>
    <property type="molecule type" value="Genomic_DNA"/>
</dbReference>
<evidence type="ECO:0000256" key="1">
    <source>
        <dbReference type="ARBA" id="ARBA00009764"/>
    </source>
</evidence>
<reference evidence="8 9" key="1">
    <citation type="submission" date="2019-06" db="EMBL/GenBank/DDBJ databases">
        <title>Erythrobacter insulae sp. nov., isolated from a tidal flat.</title>
        <authorList>
            <person name="Yoon J.-H."/>
        </authorList>
    </citation>
    <scope>NUCLEOTIDE SEQUENCE [LARGE SCALE GENOMIC DNA]</scope>
    <source>
        <strain evidence="8 9">JBTF-M21</strain>
    </source>
</reference>
<evidence type="ECO:0000256" key="4">
    <source>
        <dbReference type="ARBA" id="ARBA00023143"/>
    </source>
</evidence>
<comment type="subcellular location">
    <subcellularLocation>
        <location evidence="5">Secreted</location>
    </subcellularLocation>
    <subcellularLocation>
        <location evidence="5">Bacterial flagellum</location>
    </subcellularLocation>
</comment>
<evidence type="ECO:0000256" key="2">
    <source>
        <dbReference type="ARBA" id="ARBA00011255"/>
    </source>
</evidence>
<evidence type="ECO:0000259" key="6">
    <source>
        <dbReference type="Pfam" id="PF02465"/>
    </source>
</evidence>
<evidence type="ECO:0000256" key="5">
    <source>
        <dbReference type="RuleBase" id="RU362066"/>
    </source>
</evidence>
<keyword evidence="3 5" id="KW-0175">Coiled coil</keyword>
<gene>
    <name evidence="8" type="ORF">FGU71_03755</name>
</gene>
<dbReference type="InterPro" id="IPR040026">
    <property type="entry name" value="FliD"/>
</dbReference>
<evidence type="ECO:0000256" key="3">
    <source>
        <dbReference type="ARBA" id="ARBA00023054"/>
    </source>
</evidence>
<evidence type="ECO:0000313" key="9">
    <source>
        <dbReference type="Proteomes" id="UP000316343"/>
    </source>
</evidence>
<dbReference type="AlphaFoldDB" id="A0A547PA78"/>
<comment type="subunit">
    <text evidence="2 5">Homopentamer.</text>
</comment>
<dbReference type="Proteomes" id="UP000316343">
    <property type="component" value="Unassembled WGS sequence"/>
</dbReference>